<evidence type="ECO:0000256" key="1">
    <source>
        <dbReference type="ARBA" id="ARBA00022679"/>
    </source>
</evidence>
<dbReference type="KEGG" id="deo:CAY53_03935"/>
<proteinExistence type="predicted"/>
<evidence type="ECO:0000313" key="4">
    <source>
        <dbReference type="EMBL" id="AVD70736.1"/>
    </source>
</evidence>
<evidence type="ECO:0000259" key="3">
    <source>
        <dbReference type="PROSITE" id="PS51186"/>
    </source>
</evidence>
<dbReference type="NCBIfam" id="NF005840">
    <property type="entry name" value="PRK07757.1"/>
    <property type="match status" value="1"/>
</dbReference>
<feature type="domain" description="N-acetyltransferase" evidence="3">
    <location>
        <begin position="9"/>
        <end position="150"/>
    </location>
</feature>
<reference evidence="4" key="2">
    <citation type="journal article" date="2018" name="MBio">
        <title>Insights into the evolution of host association through the isolation and characterization of a novel human periodontal pathobiont, Desulfobulbus oralis.</title>
        <authorList>
            <person name="Cross K.L."/>
            <person name="Chirania P."/>
            <person name="Xiong W."/>
            <person name="Beall C.J."/>
            <person name="Elkins J.G."/>
            <person name="Giannone R.J."/>
            <person name="Griffen A.L."/>
            <person name="Guss A.M."/>
            <person name="Hettich R.L."/>
            <person name="Joshi S.S."/>
            <person name="Mokrzan E.M."/>
            <person name="Martin R.K."/>
            <person name="Zhulin I.B."/>
            <person name="Leys E.J."/>
            <person name="Podar M."/>
        </authorList>
    </citation>
    <scope>NUCLEOTIDE SEQUENCE [LARGE SCALE GENOMIC DNA]</scope>
    <source>
        <strain evidence="4">ORNL</strain>
    </source>
</reference>
<protein>
    <submittedName>
        <fullName evidence="4">GNAT family N-acetyltransferase</fullName>
    </submittedName>
</protein>
<gene>
    <name evidence="4" type="ORF">CAY53_03935</name>
</gene>
<dbReference type="SUPFAM" id="SSF55729">
    <property type="entry name" value="Acyl-CoA N-acyltransferases (Nat)"/>
    <property type="match status" value="1"/>
</dbReference>
<dbReference type="EMBL" id="CP021255">
    <property type="protein sequence ID" value="AVD70736.1"/>
    <property type="molecule type" value="Genomic_DNA"/>
</dbReference>
<sequence>MNGHGGQPGRIRPARMGDVHRIHEMLNGFADQRLMLPRAVSSIYDHLRDFVVYAEGEQLFGICALQICWDNLAEIRSLAVDVSRQKMGIGRSLVSSCLDEARLLEIGQVFTLTYQAPFFRKLGFQDTDKQLLPHKIWSDCLHCPKFPDCDEDALIWRAGA</sequence>
<dbReference type="CDD" id="cd04301">
    <property type="entry name" value="NAT_SF"/>
    <property type="match status" value="1"/>
</dbReference>
<evidence type="ECO:0000256" key="2">
    <source>
        <dbReference type="ARBA" id="ARBA00023315"/>
    </source>
</evidence>
<dbReference type="PANTHER" id="PTHR43626">
    <property type="entry name" value="ACYL-COA N-ACYLTRANSFERASE"/>
    <property type="match status" value="1"/>
</dbReference>
<dbReference type="AlphaFoldDB" id="A0A2L1GM76"/>
<name>A0A2L1GM76_9BACT</name>
<dbReference type="PANTHER" id="PTHR43626:SF4">
    <property type="entry name" value="GCN5-RELATED N-ACETYLTRANSFERASE 2, CHLOROPLASTIC"/>
    <property type="match status" value="1"/>
</dbReference>
<dbReference type="Gene3D" id="3.40.630.30">
    <property type="match status" value="1"/>
</dbReference>
<dbReference type="PROSITE" id="PS51186">
    <property type="entry name" value="GNAT"/>
    <property type="match status" value="1"/>
</dbReference>
<dbReference type="Proteomes" id="UP000239867">
    <property type="component" value="Chromosome"/>
</dbReference>
<keyword evidence="1 4" id="KW-0808">Transferase</keyword>
<dbReference type="OrthoDB" id="9793138at2"/>
<dbReference type="InterPro" id="IPR016181">
    <property type="entry name" value="Acyl_CoA_acyltransferase"/>
</dbReference>
<dbReference type="RefSeq" id="WP_104936028.1">
    <property type="nucleotide sequence ID" value="NZ_CP021255.1"/>
</dbReference>
<dbReference type="GO" id="GO:0008080">
    <property type="term" value="F:N-acetyltransferase activity"/>
    <property type="evidence" value="ECO:0007669"/>
    <property type="project" value="InterPro"/>
</dbReference>
<evidence type="ECO:0000313" key="5">
    <source>
        <dbReference type="Proteomes" id="UP000239867"/>
    </source>
</evidence>
<dbReference type="InterPro" id="IPR000182">
    <property type="entry name" value="GNAT_dom"/>
</dbReference>
<organism evidence="4 5">
    <name type="scientific">Desulfobulbus oralis</name>
    <dbReference type="NCBI Taxonomy" id="1986146"/>
    <lineage>
        <taxon>Bacteria</taxon>
        <taxon>Pseudomonadati</taxon>
        <taxon>Thermodesulfobacteriota</taxon>
        <taxon>Desulfobulbia</taxon>
        <taxon>Desulfobulbales</taxon>
        <taxon>Desulfobulbaceae</taxon>
        <taxon>Desulfobulbus</taxon>
    </lineage>
</organism>
<dbReference type="Pfam" id="PF13508">
    <property type="entry name" value="Acetyltransf_7"/>
    <property type="match status" value="1"/>
</dbReference>
<accession>A0A2L1GM76</accession>
<reference evidence="4" key="1">
    <citation type="submission" date="2017-05" db="EMBL/GenBank/DDBJ databases">
        <authorList>
            <person name="Song R."/>
            <person name="Chenine A.L."/>
            <person name="Ruprecht R.M."/>
        </authorList>
    </citation>
    <scope>NUCLEOTIDE SEQUENCE</scope>
    <source>
        <strain evidence="4">ORNL</strain>
    </source>
</reference>
<keyword evidence="2" id="KW-0012">Acyltransferase</keyword>
<dbReference type="InterPro" id="IPR045039">
    <property type="entry name" value="NSI-like"/>
</dbReference>
<keyword evidence="5" id="KW-1185">Reference proteome</keyword>
<dbReference type="GO" id="GO:0005737">
    <property type="term" value="C:cytoplasm"/>
    <property type="evidence" value="ECO:0007669"/>
    <property type="project" value="TreeGrafter"/>
</dbReference>